<dbReference type="PANTHER" id="PTHR47199:SF2">
    <property type="entry name" value="PHOTOSYSTEM II STABILITY_ASSEMBLY FACTOR HCF136, CHLOROPLASTIC"/>
    <property type="match status" value="1"/>
</dbReference>
<comment type="caution">
    <text evidence="5">The sequence shown here is derived from an EMBL/GenBank/DDBJ whole genome shotgun (WGS) entry which is preliminary data.</text>
</comment>
<feature type="signal peptide" evidence="3">
    <location>
        <begin position="1"/>
        <end position="18"/>
    </location>
</feature>
<dbReference type="InterPro" id="IPR015943">
    <property type="entry name" value="WD40/YVTN_repeat-like_dom_sf"/>
</dbReference>
<evidence type="ECO:0000313" key="5">
    <source>
        <dbReference type="EMBL" id="MEI4549556.1"/>
    </source>
</evidence>
<keyword evidence="6" id="KW-1185">Reference proteome</keyword>
<accession>A0ABU8ERG5</accession>
<evidence type="ECO:0000313" key="6">
    <source>
        <dbReference type="Proteomes" id="UP001382455"/>
    </source>
</evidence>
<keyword evidence="3" id="KW-0732">Signal</keyword>
<dbReference type="InterPro" id="IPR028203">
    <property type="entry name" value="PSII_CF48-like_dom"/>
</dbReference>
<dbReference type="Proteomes" id="UP001382455">
    <property type="component" value="Unassembled WGS sequence"/>
</dbReference>
<evidence type="ECO:0000259" key="4">
    <source>
        <dbReference type="Pfam" id="PF14870"/>
    </source>
</evidence>
<reference evidence="5 6" key="1">
    <citation type="submission" date="2023-12" db="EMBL/GenBank/DDBJ databases">
        <title>Friends and Foes: Symbiotic and Algicidal bacterial influence on Karenia brevis blooms.</title>
        <authorList>
            <person name="Fei C."/>
            <person name="Mohamed A.R."/>
            <person name="Booker A."/>
            <person name="Arshad M."/>
            <person name="Klass S."/>
            <person name="Ahn S."/>
            <person name="Gilbert P.M."/>
            <person name="Heil C.A."/>
            <person name="Martinez J.M."/>
            <person name="Amin S.A."/>
        </authorList>
    </citation>
    <scope>NUCLEOTIDE SEQUENCE [LARGE SCALE GENOMIC DNA]</scope>
    <source>
        <strain evidence="5 6">CE15</strain>
    </source>
</reference>
<protein>
    <submittedName>
        <fullName evidence="5">YCF48-related protein</fullName>
    </submittedName>
</protein>
<feature type="chain" id="PRO_5047377697" evidence="3">
    <location>
        <begin position="19"/>
        <end position="328"/>
    </location>
</feature>
<organism evidence="5 6">
    <name type="scientific">Pseudoalteromonas spongiae</name>
    <dbReference type="NCBI Taxonomy" id="298657"/>
    <lineage>
        <taxon>Bacteria</taxon>
        <taxon>Pseudomonadati</taxon>
        <taxon>Pseudomonadota</taxon>
        <taxon>Gammaproteobacteria</taxon>
        <taxon>Alteromonadales</taxon>
        <taxon>Pseudoalteromonadaceae</taxon>
        <taxon>Pseudoalteromonas</taxon>
    </lineage>
</organism>
<dbReference type="Pfam" id="PF14870">
    <property type="entry name" value="PSII_BNR"/>
    <property type="match status" value="2"/>
</dbReference>
<dbReference type="PANTHER" id="PTHR47199">
    <property type="entry name" value="PHOTOSYSTEM II STABILITY/ASSEMBLY FACTOR HCF136, CHLOROPLASTIC"/>
    <property type="match status" value="1"/>
</dbReference>
<proteinExistence type="predicted"/>
<dbReference type="SUPFAM" id="SSF50939">
    <property type="entry name" value="Sialidases"/>
    <property type="match status" value="1"/>
</dbReference>
<name>A0ABU8ERG5_9GAMM</name>
<dbReference type="EMBL" id="JBAWKS010000001">
    <property type="protein sequence ID" value="MEI4549556.1"/>
    <property type="molecule type" value="Genomic_DNA"/>
</dbReference>
<sequence>MKKYLFLIGSLLTTSAIAQVTPQAAIPAKLAAKNLLTDITRVGSQTLAVGKWGNIVYSNDNQEWLQANSPVQSLLTGVYFINANVGWAVGHDATILHTKDGGKNWTIQQFLPELDKPLLDILFFDANHGLAIGAYGLSYRTTDGGKTWQKEFYDSLLYEEDRAYLNDLKESDPEGYQIETQAILPHFNKLFLDGETLWLVGELGLMATSNDMGKTWQRLDEIYAGSFFSFNKLDNQYLVGGLRGTAFSSTDGVEWTQLETDTTASINNIEIVGNKAVLLANSGVWFTYSDNQLVKFVTKDGKSLLAGAKNNNELIVASEAGIHKLSVQ</sequence>
<feature type="domain" description="Photosynthesis system II assembly factor Ycf48/Hcf136-like" evidence="4">
    <location>
        <begin position="113"/>
        <end position="186"/>
    </location>
</feature>
<keyword evidence="2" id="KW-0604">Photosystem II</keyword>
<dbReference type="Gene3D" id="2.130.10.10">
    <property type="entry name" value="YVTN repeat-like/Quinoprotein amine dehydrogenase"/>
    <property type="match status" value="2"/>
</dbReference>
<evidence type="ECO:0000256" key="3">
    <source>
        <dbReference type="SAM" id="SignalP"/>
    </source>
</evidence>
<keyword evidence="1" id="KW-0602">Photosynthesis</keyword>
<dbReference type="InterPro" id="IPR036278">
    <property type="entry name" value="Sialidase_sf"/>
</dbReference>
<gene>
    <name evidence="5" type="ORF">WAE96_07535</name>
</gene>
<evidence type="ECO:0000256" key="2">
    <source>
        <dbReference type="ARBA" id="ARBA00023276"/>
    </source>
</evidence>
<evidence type="ECO:0000256" key="1">
    <source>
        <dbReference type="ARBA" id="ARBA00022531"/>
    </source>
</evidence>
<feature type="domain" description="Photosynthesis system II assembly factor Ycf48/Hcf136-like" evidence="4">
    <location>
        <begin position="59"/>
        <end position="109"/>
    </location>
</feature>
<dbReference type="RefSeq" id="WP_336435064.1">
    <property type="nucleotide sequence ID" value="NZ_JBAWKS010000001.1"/>
</dbReference>